<dbReference type="OrthoDB" id="7594207at2"/>
<sequence>MGRLAKALLGALGAGLLLFSLPVGLVETVVASSGLSEAFPAAAPPLGLTARLMLAGFGAAMALGLIGAGQREKRVALLTHDKEKGANGAAGVSKMGFALSKLNWLSRDRRKSGPALRRADAHPDAPARPPIFASRDFGGLDIFPRTAPGRGEVEAEPAAEREEMAPRAGLPIASRPEALTEEAAFARIQRALSTEPADADYEEVSAPAQPQAAPVAPLTLSELTERLERGLAQRKRMGRPASVLADMPVEAPVPVRDHVEQDADEALRAALGTLRNMAGRAR</sequence>
<gene>
    <name evidence="3" type="ORF">BV95_03801</name>
</gene>
<evidence type="ECO:0000256" key="1">
    <source>
        <dbReference type="SAM" id="MobiDB-lite"/>
    </source>
</evidence>
<comment type="caution">
    <text evidence="3">The sequence shown here is derived from an EMBL/GenBank/DDBJ whole genome shotgun (WGS) entry which is preliminary data.</text>
</comment>
<protein>
    <submittedName>
        <fullName evidence="3">Uncharacterized protein</fullName>
    </submittedName>
</protein>
<evidence type="ECO:0000313" key="3">
    <source>
        <dbReference type="EMBL" id="KEQ51922.1"/>
    </source>
</evidence>
<organism evidence="3 4">
    <name type="scientific">Sphingobium chlorophenolicum</name>
    <dbReference type="NCBI Taxonomy" id="46429"/>
    <lineage>
        <taxon>Bacteria</taxon>
        <taxon>Pseudomonadati</taxon>
        <taxon>Pseudomonadota</taxon>
        <taxon>Alphaproteobacteria</taxon>
        <taxon>Sphingomonadales</taxon>
        <taxon>Sphingomonadaceae</taxon>
        <taxon>Sphingobium</taxon>
    </lineage>
</organism>
<proteinExistence type="predicted"/>
<keyword evidence="2" id="KW-0472">Membrane</keyword>
<dbReference type="RefSeq" id="WP_037455711.1">
    <property type="nucleotide sequence ID" value="NZ_JFHR01000059.1"/>
</dbReference>
<feature type="transmembrane region" description="Helical" evidence="2">
    <location>
        <begin position="48"/>
        <end position="68"/>
    </location>
</feature>
<evidence type="ECO:0000256" key="2">
    <source>
        <dbReference type="SAM" id="Phobius"/>
    </source>
</evidence>
<dbReference type="EMBL" id="JFHR01000059">
    <property type="protein sequence ID" value="KEQ51922.1"/>
    <property type="molecule type" value="Genomic_DNA"/>
</dbReference>
<reference evidence="3 4" key="1">
    <citation type="submission" date="2014-02" db="EMBL/GenBank/DDBJ databases">
        <title>Whole genome sequence of Sphingobium chlorophenolicum NBRC 16172.</title>
        <authorList>
            <person name="Gan H.M."/>
            <person name="Gan H.Y."/>
            <person name="Chew T.H."/>
            <person name="Savka M.A."/>
        </authorList>
    </citation>
    <scope>NUCLEOTIDE SEQUENCE [LARGE SCALE GENOMIC DNA]</scope>
    <source>
        <strain evidence="3 4">NBRC 16172</strain>
    </source>
</reference>
<keyword evidence="2" id="KW-0812">Transmembrane</keyword>
<accession>A0A081R9P9</accession>
<feature type="region of interest" description="Disordered" evidence="1">
    <location>
        <begin position="113"/>
        <end position="164"/>
    </location>
</feature>
<dbReference type="AlphaFoldDB" id="A0A081R9P9"/>
<dbReference type="Proteomes" id="UP000028411">
    <property type="component" value="Unassembled WGS sequence"/>
</dbReference>
<keyword evidence="2" id="KW-1133">Transmembrane helix</keyword>
<evidence type="ECO:0000313" key="4">
    <source>
        <dbReference type="Proteomes" id="UP000028411"/>
    </source>
</evidence>
<name>A0A081R9P9_SPHCR</name>
<dbReference type="PATRIC" id="fig|46429.4.peg.3789"/>